<dbReference type="SMART" id="SM00248">
    <property type="entry name" value="ANK"/>
    <property type="match status" value="4"/>
</dbReference>
<dbReference type="Pfam" id="PF12796">
    <property type="entry name" value="Ank_2"/>
    <property type="match status" value="2"/>
</dbReference>
<evidence type="ECO:0000256" key="3">
    <source>
        <dbReference type="PROSITE-ProRule" id="PRU00023"/>
    </source>
</evidence>
<comment type="caution">
    <text evidence="5">The sequence shown here is derived from an EMBL/GenBank/DDBJ whole genome shotgun (WGS) entry which is preliminary data.</text>
</comment>
<evidence type="ECO:0000256" key="1">
    <source>
        <dbReference type="ARBA" id="ARBA00022737"/>
    </source>
</evidence>
<protein>
    <submittedName>
        <fullName evidence="5">Uncharacterized protein</fullName>
    </submittedName>
</protein>
<name>A0A8S8ZKG0_SORMA</name>
<dbReference type="EMBL" id="NMPR01000118">
    <property type="protein sequence ID" value="KAA8629989.1"/>
    <property type="molecule type" value="Genomic_DNA"/>
</dbReference>
<dbReference type="InterPro" id="IPR036770">
    <property type="entry name" value="Ankyrin_rpt-contain_sf"/>
</dbReference>
<dbReference type="VEuPathDB" id="FungiDB:SMAC_06381"/>
<dbReference type="SUPFAM" id="SSF48403">
    <property type="entry name" value="Ankyrin repeat"/>
    <property type="match status" value="1"/>
</dbReference>
<evidence type="ECO:0000313" key="6">
    <source>
        <dbReference type="Proteomes" id="UP000433876"/>
    </source>
</evidence>
<dbReference type="Proteomes" id="UP000433876">
    <property type="component" value="Unassembled WGS sequence"/>
</dbReference>
<dbReference type="PANTHER" id="PTHR24171:SF8">
    <property type="entry name" value="BRCA1-ASSOCIATED RING DOMAIN PROTEIN 1"/>
    <property type="match status" value="1"/>
</dbReference>
<feature type="repeat" description="ANK" evidence="3">
    <location>
        <begin position="41"/>
        <end position="65"/>
    </location>
</feature>
<keyword evidence="2 3" id="KW-0040">ANK repeat</keyword>
<evidence type="ECO:0000256" key="2">
    <source>
        <dbReference type="ARBA" id="ARBA00023043"/>
    </source>
</evidence>
<dbReference type="GO" id="GO:0085020">
    <property type="term" value="P:protein K6-linked ubiquitination"/>
    <property type="evidence" value="ECO:0007669"/>
    <property type="project" value="TreeGrafter"/>
</dbReference>
<proteinExistence type="predicted"/>
<sequence>MIDPSIRLRRAIHVNDHLLVKRILRSHPNLLHNPDHSVCGNANSNLHLAASLGHLSICKILVELGHEEGTPALNDDHQTALMLAASAGHTEVVHFLCENDPQSILRQDIRGRDAVMEASLNGHDTVVQILLTWAPGGASTALAQADLDGNTALHFASGNGNLLVLRTLLAAGADPGRKNIWSWTPGEYSATVQAEVYLKGLVNEVQKRKIAKREAEETQAAPPPLSKKDKVKGAFVRLVGRDVDVGD</sequence>
<dbReference type="Gene3D" id="1.25.40.20">
    <property type="entry name" value="Ankyrin repeat-containing domain"/>
    <property type="match status" value="2"/>
</dbReference>
<organism evidence="5 6">
    <name type="scientific">Sordaria macrospora</name>
    <dbReference type="NCBI Taxonomy" id="5147"/>
    <lineage>
        <taxon>Eukaryota</taxon>
        <taxon>Fungi</taxon>
        <taxon>Dikarya</taxon>
        <taxon>Ascomycota</taxon>
        <taxon>Pezizomycotina</taxon>
        <taxon>Sordariomycetes</taxon>
        <taxon>Sordariomycetidae</taxon>
        <taxon>Sordariales</taxon>
        <taxon>Sordariaceae</taxon>
        <taxon>Sordaria</taxon>
    </lineage>
</organism>
<dbReference type="GO" id="GO:0004842">
    <property type="term" value="F:ubiquitin-protein transferase activity"/>
    <property type="evidence" value="ECO:0007669"/>
    <property type="project" value="TreeGrafter"/>
</dbReference>
<evidence type="ECO:0000313" key="5">
    <source>
        <dbReference type="EMBL" id="KAA8629989.1"/>
    </source>
</evidence>
<keyword evidence="1" id="KW-0677">Repeat</keyword>
<dbReference type="InterPro" id="IPR002110">
    <property type="entry name" value="Ankyrin_rpt"/>
</dbReference>
<feature type="region of interest" description="Disordered" evidence="4">
    <location>
        <begin position="209"/>
        <end position="228"/>
    </location>
</feature>
<dbReference type="PROSITE" id="PS50297">
    <property type="entry name" value="ANK_REP_REGION"/>
    <property type="match status" value="2"/>
</dbReference>
<dbReference type="PANTHER" id="PTHR24171">
    <property type="entry name" value="ANKYRIN REPEAT DOMAIN-CONTAINING PROTEIN 39-RELATED"/>
    <property type="match status" value="1"/>
</dbReference>
<reference evidence="5 6" key="1">
    <citation type="submission" date="2017-07" db="EMBL/GenBank/DDBJ databases">
        <title>Genome sequence of the Sordaria macrospora wild type strain R19027.</title>
        <authorList>
            <person name="Nowrousian M."/>
            <person name="Teichert I."/>
            <person name="Kueck U."/>
        </authorList>
    </citation>
    <scope>NUCLEOTIDE SEQUENCE [LARGE SCALE GENOMIC DNA]</scope>
    <source>
        <strain evidence="5 6">R19027</strain>
        <tissue evidence="5">Mycelium</tissue>
    </source>
</reference>
<feature type="repeat" description="ANK" evidence="3">
    <location>
        <begin position="148"/>
        <end position="180"/>
    </location>
</feature>
<evidence type="ECO:0000256" key="4">
    <source>
        <dbReference type="SAM" id="MobiDB-lite"/>
    </source>
</evidence>
<accession>A0A8S8ZKG0</accession>
<dbReference type="AlphaFoldDB" id="A0A8S8ZKG0"/>
<dbReference type="PROSITE" id="PS50088">
    <property type="entry name" value="ANK_REPEAT"/>
    <property type="match status" value="2"/>
</dbReference>
<gene>
    <name evidence="5" type="ORF">SMACR_06381</name>
</gene>